<dbReference type="PRINTS" id="PR00040">
    <property type="entry name" value="HTHMERR"/>
</dbReference>
<accession>A0A4D4MCK9</accession>
<evidence type="ECO:0000313" key="4">
    <source>
        <dbReference type="EMBL" id="GDY79831.1"/>
    </source>
</evidence>
<dbReference type="SUPFAM" id="SSF46955">
    <property type="entry name" value="Putative DNA-binding domain"/>
    <property type="match status" value="1"/>
</dbReference>
<reference evidence="3 6" key="2">
    <citation type="submission" date="2019-04" db="EMBL/GenBank/DDBJ databases">
        <title>Draft genome sequences of Streptomyces avermitilis NBRC 14893.</title>
        <authorList>
            <person name="Komaki H."/>
            <person name="Tamura T."/>
            <person name="Hosoyama A."/>
        </authorList>
    </citation>
    <scope>NUCLEOTIDE SEQUENCE [LARGE SCALE GENOMIC DNA]</scope>
    <source>
        <strain evidence="3 6">NBRC 14893</strain>
    </source>
</reference>
<dbReference type="PANTHER" id="PTHR30204">
    <property type="entry name" value="REDOX-CYCLING DRUG-SENSING TRANSCRIPTIONAL ACTIVATOR SOXR"/>
    <property type="match status" value="1"/>
</dbReference>
<sequence length="159" mass="17978">MFMPPTLNSDINVRVKSRHWEASHVRMKEMVRHTGVHERLLRYYEQQGLLAPARLPSGYRIYSESDVETVRRIRCLLAAGLPTSLIAQVLPCIRTDDDRLVPTCPDLVAQLAQERERITRAIKELQASRTMLDTVIAAAPVQGAETLRSPQPDADEASY</sequence>
<comment type="caution">
    <text evidence="3">The sequence shown here is derived from an EMBL/GenBank/DDBJ whole genome shotgun (WGS) entry which is preliminary data.</text>
</comment>
<dbReference type="Proteomes" id="UP000302139">
    <property type="component" value="Unassembled WGS sequence"/>
</dbReference>
<reference evidence="4 5" key="1">
    <citation type="submission" date="2019-04" db="EMBL/GenBank/DDBJ databases">
        <title>Draft genome sequences of Streptomyces avermitilis ATCC 31267.</title>
        <authorList>
            <person name="Komaki H."/>
            <person name="Tamura T."/>
            <person name="Hosoyama A."/>
        </authorList>
    </citation>
    <scope>NUCLEOTIDE SEQUENCE [LARGE SCALE GENOMIC DNA]</scope>
    <source>
        <strain evidence="4 5">ATCC 31267</strain>
    </source>
</reference>
<name>A0A4D4MCK9_STRAX</name>
<keyword evidence="1" id="KW-0238">DNA-binding</keyword>
<dbReference type="InterPro" id="IPR000551">
    <property type="entry name" value="MerR-type_HTH_dom"/>
</dbReference>
<dbReference type="PROSITE" id="PS50937">
    <property type="entry name" value="HTH_MERR_2"/>
    <property type="match status" value="1"/>
</dbReference>
<dbReference type="GO" id="GO:0003677">
    <property type="term" value="F:DNA binding"/>
    <property type="evidence" value="ECO:0007669"/>
    <property type="project" value="UniProtKB-KW"/>
</dbReference>
<dbReference type="GO" id="GO:0003700">
    <property type="term" value="F:DNA-binding transcription factor activity"/>
    <property type="evidence" value="ECO:0007669"/>
    <property type="project" value="InterPro"/>
</dbReference>
<dbReference type="Gene3D" id="1.10.1660.10">
    <property type="match status" value="1"/>
</dbReference>
<gene>
    <name evidence="3" type="ORF">SAV14893_089670</name>
    <name evidence="4" type="ORF">SAV31267_093160</name>
</gene>
<evidence type="ECO:0000313" key="3">
    <source>
        <dbReference type="EMBL" id="GDY69574.1"/>
    </source>
</evidence>
<dbReference type="PANTHER" id="PTHR30204:SF97">
    <property type="entry name" value="MERR FAMILY REGULATORY PROTEIN"/>
    <property type="match status" value="1"/>
</dbReference>
<dbReference type="InterPro" id="IPR047057">
    <property type="entry name" value="MerR_fam"/>
</dbReference>
<proteinExistence type="predicted"/>
<organism evidence="3 6">
    <name type="scientific">Streptomyces avermitilis</name>
    <dbReference type="NCBI Taxonomy" id="33903"/>
    <lineage>
        <taxon>Bacteria</taxon>
        <taxon>Bacillati</taxon>
        <taxon>Actinomycetota</taxon>
        <taxon>Actinomycetes</taxon>
        <taxon>Kitasatosporales</taxon>
        <taxon>Streptomycetaceae</taxon>
        <taxon>Streptomyces</taxon>
    </lineage>
</organism>
<feature type="domain" description="HTH merR-type" evidence="2">
    <location>
        <begin position="24"/>
        <end position="92"/>
    </location>
</feature>
<dbReference type="EMBL" id="BJHX01000002">
    <property type="protein sequence ID" value="GDY69574.1"/>
    <property type="molecule type" value="Genomic_DNA"/>
</dbReference>
<evidence type="ECO:0000259" key="2">
    <source>
        <dbReference type="PROSITE" id="PS50937"/>
    </source>
</evidence>
<dbReference type="Proteomes" id="UP000299211">
    <property type="component" value="Unassembled WGS sequence"/>
</dbReference>
<dbReference type="EMBL" id="BJHY01000002">
    <property type="protein sequence ID" value="GDY79831.1"/>
    <property type="molecule type" value="Genomic_DNA"/>
</dbReference>
<dbReference type="Pfam" id="PF13411">
    <property type="entry name" value="MerR_1"/>
    <property type="match status" value="1"/>
</dbReference>
<dbReference type="STRING" id="33903.AQJ43_35310"/>
<evidence type="ECO:0000313" key="5">
    <source>
        <dbReference type="Proteomes" id="UP000299211"/>
    </source>
</evidence>
<protein>
    <submittedName>
        <fullName evidence="3">MerR family transcriptional regulator</fullName>
    </submittedName>
</protein>
<evidence type="ECO:0000313" key="6">
    <source>
        <dbReference type="Proteomes" id="UP000302139"/>
    </source>
</evidence>
<dbReference type="InterPro" id="IPR009061">
    <property type="entry name" value="DNA-bd_dom_put_sf"/>
</dbReference>
<evidence type="ECO:0000256" key="1">
    <source>
        <dbReference type="ARBA" id="ARBA00023125"/>
    </source>
</evidence>
<dbReference type="AlphaFoldDB" id="A0A4D4MCK9"/>
<dbReference type="SMART" id="SM00422">
    <property type="entry name" value="HTH_MERR"/>
    <property type="match status" value="1"/>
</dbReference>